<reference evidence="1" key="1">
    <citation type="submission" date="2021-06" db="EMBL/GenBank/DDBJ databases">
        <authorList>
            <person name="Kallberg Y."/>
            <person name="Tangrot J."/>
            <person name="Rosling A."/>
        </authorList>
    </citation>
    <scope>NUCLEOTIDE SEQUENCE</scope>
    <source>
        <strain evidence="1">AU212A</strain>
    </source>
</reference>
<proteinExistence type="predicted"/>
<gene>
    <name evidence="1" type="ORF">SCALOS_LOCUS1745</name>
</gene>
<organism evidence="1 2">
    <name type="scientific">Scutellospora calospora</name>
    <dbReference type="NCBI Taxonomy" id="85575"/>
    <lineage>
        <taxon>Eukaryota</taxon>
        <taxon>Fungi</taxon>
        <taxon>Fungi incertae sedis</taxon>
        <taxon>Mucoromycota</taxon>
        <taxon>Glomeromycotina</taxon>
        <taxon>Glomeromycetes</taxon>
        <taxon>Diversisporales</taxon>
        <taxon>Gigasporaceae</taxon>
        <taxon>Scutellospora</taxon>
    </lineage>
</organism>
<feature type="non-terminal residue" evidence="1">
    <location>
        <position position="1"/>
    </location>
</feature>
<evidence type="ECO:0000313" key="2">
    <source>
        <dbReference type="Proteomes" id="UP000789860"/>
    </source>
</evidence>
<accession>A0ACA9KBS9</accession>
<evidence type="ECO:0000313" key="1">
    <source>
        <dbReference type="EMBL" id="CAG8464218.1"/>
    </source>
</evidence>
<name>A0ACA9KBS9_9GLOM</name>
<keyword evidence="2" id="KW-1185">Reference proteome</keyword>
<protein>
    <submittedName>
        <fullName evidence="1">803_t:CDS:1</fullName>
    </submittedName>
</protein>
<sequence>KKTDILPDSNSSTIKTATEEQQNLENNNLEDLQQILESETANSIKFEDSLSDEELDLISHKDGLNALTTFIDYFKQQTDADFKIEDLNIFKKYNNIVKKKIFNKYEAKNLRKFSLKL</sequence>
<dbReference type="Proteomes" id="UP000789860">
    <property type="component" value="Unassembled WGS sequence"/>
</dbReference>
<comment type="caution">
    <text evidence="1">The sequence shown here is derived from an EMBL/GenBank/DDBJ whole genome shotgun (WGS) entry which is preliminary data.</text>
</comment>
<dbReference type="EMBL" id="CAJVPM010001310">
    <property type="protein sequence ID" value="CAG8464218.1"/>
    <property type="molecule type" value="Genomic_DNA"/>
</dbReference>